<dbReference type="GeneID" id="25977328"/>
<sequence>MTTEMITTYIEARYVSRKKLRELLDTLFGDDYNVVMAADTIAVEAIRQLTEGYATTFATSSGITETSRIHGPVASRPYTTKQQITMPNPISNLKVEFAHEQHVHHLKGKLHHALCILANTASTLVIIAEHELSIMHSLGLTSHTDDRCLLRNMSRDVDGYQETARKLLRMFDDLQSMYGKILALRGQELQHDASLKLAQLAQANAAESQNMVLLADSTYKDSRAMRIATAIAMLYLPVNLVMSFFSSTLVVWYETATEADRNSTMRIRREEPLPTAVKFPISESTAQIDTTKLGIDLASETRRTLRELAASGVDDEDNNVADVRWCGEVGRVMRIDFDRAYLQSWQHSQTASIGAPETPATVDVLDAMEETEKEASARPAKRAKYDSNKVAVVDAELSG</sequence>
<reference evidence="2 3" key="1">
    <citation type="journal article" date="2011" name="Proc. Natl. Acad. Sci. U.S.A.">
        <title>Genome and transcriptome analyses of the mountain pine beetle-fungal symbiont Grosmannia clavigera, a lodgepole pine pathogen.</title>
        <authorList>
            <person name="DiGuistini S."/>
            <person name="Wang Y."/>
            <person name="Liao N.Y."/>
            <person name="Taylor G."/>
            <person name="Tanguay P."/>
            <person name="Feau N."/>
            <person name="Henrissat B."/>
            <person name="Chan S.K."/>
            <person name="Hesse-Orce U."/>
            <person name="Alamouti S.M."/>
            <person name="Tsui C.K.M."/>
            <person name="Docking R.T."/>
            <person name="Levasseur A."/>
            <person name="Haridas S."/>
            <person name="Robertson G."/>
            <person name="Birol I."/>
            <person name="Holt R.A."/>
            <person name="Marra M.A."/>
            <person name="Hamelin R.C."/>
            <person name="Hirst M."/>
            <person name="Jones S.J.M."/>
            <person name="Bohlmann J."/>
            <person name="Breuil C."/>
        </authorList>
    </citation>
    <scope>NUCLEOTIDE SEQUENCE [LARGE SCALE GENOMIC DNA]</scope>
    <source>
        <strain evidence="3">kw1407 / UAMH 11150</strain>
    </source>
</reference>
<organism evidence="3">
    <name type="scientific">Grosmannia clavigera (strain kw1407 / UAMH 11150)</name>
    <name type="common">Blue stain fungus</name>
    <name type="synonym">Graphiocladiella clavigera</name>
    <dbReference type="NCBI Taxonomy" id="655863"/>
    <lineage>
        <taxon>Eukaryota</taxon>
        <taxon>Fungi</taxon>
        <taxon>Dikarya</taxon>
        <taxon>Ascomycota</taxon>
        <taxon>Pezizomycotina</taxon>
        <taxon>Sordariomycetes</taxon>
        <taxon>Sordariomycetidae</taxon>
        <taxon>Ophiostomatales</taxon>
        <taxon>Ophiostomataceae</taxon>
        <taxon>Leptographium</taxon>
    </lineage>
</organism>
<dbReference type="HOGENOM" id="CLU_690889_0_0_1"/>
<dbReference type="RefSeq" id="XP_014175562.1">
    <property type="nucleotide sequence ID" value="XM_014320087.1"/>
</dbReference>
<keyword evidence="1" id="KW-0812">Transmembrane</keyword>
<evidence type="ECO:0000256" key="1">
    <source>
        <dbReference type="SAM" id="Phobius"/>
    </source>
</evidence>
<dbReference type="InParanoid" id="F0X9C8"/>
<proteinExistence type="predicted"/>
<name>F0X9C8_GROCL</name>
<accession>F0X9C8</accession>
<feature type="transmembrane region" description="Helical" evidence="1">
    <location>
        <begin position="227"/>
        <end position="253"/>
    </location>
</feature>
<keyword evidence="3" id="KW-1185">Reference proteome</keyword>
<dbReference type="OrthoDB" id="5396681at2759"/>
<dbReference type="eggNOG" id="ENOG502SAMN">
    <property type="taxonomic scope" value="Eukaryota"/>
</dbReference>
<dbReference type="AlphaFoldDB" id="F0X9C8"/>
<evidence type="ECO:0000313" key="3">
    <source>
        <dbReference type="Proteomes" id="UP000007796"/>
    </source>
</evidence>
<protein>
    <submittedName>
        <fullName evidence="2">Uncharacterized protein</fullName>
    </submittedName>
</protein>
<keyword evidence="1" id="KW-1133">Transmembrane helix</keyword>
<dbReference type="EMBL" id="GL629735">
    <property type="protein sequence ID" value="EFX06080.1"/>
    <property type="molecule type" value="Genomic_DNA"/>
</dbReference>
<dbReference type="STRING" id="655863.F0X9C8"/>
<evidence type="ECO:0000313" key="2">
    <source>
        <dbReference type="EMBL" id="EFX06080.1"/>
    </source>
</evidence>
<gene>
    <name evidence="2" type="ORF">CMQ_4149</name>
</gene>
<dbReference type="Proteomes" id="UP000007796">
    <property type="component" value="Unassembled WGS sequence"/>
</dbReference>
<keyword evidence="1" id="KW-0472">Membrane</keyword>